<accession>A0AAV1IZT5</accession>
<dbReference type="GO" id="GO:0009253">
    <property type="term" value="P:peptidoglycan catabolic process"/>
    <property type="evidence" value="ECO:0007669"/>
    <property type="project" value="InterPro"/>
</dbReference>
<keyword evidence="6" id="KW-0732">Signal</keyword>
<comment type="caution">
    <text evidence="9">The sequence shown here is derived from an EMBL/GenBank/DDBJ whole genome shotgun (WGS) entry which is preliminary data.</text>
</comment>
<evidence type="ECO:0000256" key="3">
    <source>
        <dbReference type="ARBA" id="ARBA00022588"/>
    </source>
</evidence>
<dbReference type="Gene3D" id="3.40.80.10">
    <property type="entry name" value="Peptidoglycan recognition protein-like"/>
    <property type="match status" value="2"/>
</dbReference>
<dbReference type="PANTHER" id="PTHR11022">
    <property type="entry name" value="PEPTIDOGLYCAN RECOGNITION PROTEIN"/>
    <property type="match status" value="1"/>
</dbReference>
<organism evidence="9 10">
    <name type="scientific">Leptosia nina</name>
    <dbReference type="NCBI Taxonomy" id="320188"/>
    <lineage>
        <taxon>Eukaryota</taxon>
        <taxon>Metazoa</taxon>
        <taxon>Ecdysozoa</taxon>
        <taxon>Arthropoda</taxon>
        <taxon>Hexapoda</taxon>
        <taxon>Insecta</taxon>
        <taxon>Pterygota</taxon>
        <taxon>Neoptera</taxon>
        <taxon>Endopterygota</taxon>
        <taxon>Lepidoptera</taxon>
        <taxon>Glossata</taxon>
        <taxon>Ditrysia</taxon>
        <taxon>Papilionoidea</taxon>
        <taxon>Pieridae</taxon>
        <taxon>Pierinae</taxon>
        <taxon>Leptosia</taxon>
    </lineage>
</organism>
<dbReference type="CDD" id="cd06583">
    <property type="entry name" value="PGRP"/>
    <property type="match status" value="2"/>
</dbReference>
<dbReference type="InterPro" id="IPR002502">
    <property type="entry name" value="Amidase_domain"/>
</dbReference>
<feature type="domain" description="Peptidoglycan recognition protein family" evidence="8">
    <location>
        <begin position="29"/>
        <end position="167"/>
    </location>
</feature>
<name>A0AAV1IZT5_9NEOP</name>
<dbReference type="InterPro" id="IPR015510">
    <property type="entry name" value="PGRP"/>
</dbReference>
<dbReference type="FunFam" id="3.40.80.10:FF:000001">
    <property type="entry name" value="Peptidoglycan recognition protein 1"/>
    <property type="match status" value="2"/>
</dbReference>
<evidence type="ECO:0000256" key="5">
    <source>
        <dbReference type="ARBA" id="ARBA00069708"/>
    </source>
</evidence>
<dbReference type="SUPFAM" id="SSF55846">
    <property type="entry name" value="N-acetylmuramoyl-L-alanine amidase-like"/>
    <property type="match status" value="2"/>
</dbReference>
<dbReference type="InterPro" id="IPR036505">
    <property type="entry name" value="Amidase/PGRP_sf"/>
</dbReference>
<feature type="signal peptide" evidence="6">
    <location>
        <begin position="1"/>
        <end position="17"/>
    </location>
</feature>
<sequence>MLFKVLIVFVNACAVFALPRLQYNTEPPFKFYSRSDWQALPSIGTTLLQTPVPYIVIHHTYIPSACDNHEKCSAAMQSMQNYHMRDLKVGFCIGSSGDVYEGRGWETKGIHAGPANSVSVGICLIGDWRVQQPPQEMLESAKALIQLGVTKGYIKPDYKLVGHNQVMATECPGKALSNIISNWEHFSESFNELSDNEVITLDFPFVRREEWHARPPKKTLPLLVPVPYVVIHHSYSPRACMDSYRCEEAMRSMQDFHMDTRGWWDIGYNFGVGGDGSAYEGRGWTTLGAHSLRFNNVSLGICLIGDWSNELPPPQQLKTAKALISAGVQLGYIKSNYKLVGHRQVRDTECPGDALFEEIKSWQNYSPFPAKVTDLLDVEEIPESIRKDWKDRGVLNASVPL</sequence>
<evidence type="ECO:0000259" key="7">
    <source>
        <dbReference type="SMART" id="SM00644"/>
    </source>
</evidence>
<gene>
    <name evidence="9" type="ORF">LNINA_LOCUS1602</name>
</gene>
<keyword evidence="3" id="KW-0399">Innate immunity</keyword>
<feature type="domain" description="Peptidoglycan recognition protein family" evidence="8">
    <location>
        <begin position="203"/>
        <end position="346"/>
    </location>
</feature>
<dbReference type="SMART" id="SM00644">
    <property type="entry name" value="Ami_2"/>
    <property type="match status" value="2"/>
</dbReference>
<evidence type="ECO:0000313" key="9">
    <source>
        <dbReference type="EMBL" id="CAK1541638.1"/>
    </source>
</evidence>
<feature type="chain" id="PRO_5043359546" description="Peptidoglycan recognition protein" evidence="6">
    <location>
        <begin position="18"/>
        <end position="401"/>
    </location>
</feature>
<dbReference type="InterPro" id="IPR006619">
    <property type="entry name" value="PGRP_domain_met/bac"/>
</dbReference>
<keyword evidence="4" id="KW-0391">Immunity</keyword>
<dbReference type="PANTHER" id="PTHR11022:SF77">
    <property type="entry name" value="PEPTIDOGLYCAN-RECOGNITION PROTEIN LB"/>
    <property type="match status" value="1"/>
</dbReference>
<feature type="domain" description="N-acetylmuramoyl-L-alanine amidase" evidence="7">
    <location>
        <begin position="212"/>
        <end position="352"/>
    </location>
</feature>
<dbReference type="Proteomes" id="UP001497472">
    <property type="component" value="Unassembled WGS sequence"/>
</dbReference>
<dbReference type="GO" id="GO:0008745">
    <property type="term" value="F:N-acetylmuramoyl-L-alanine amidase activity"/>
    <property type="evidence" value="ECO:0007669"/>
    <property type="project" value="InterPro"/>
</dbReference>
<dbReference type="GO" id="GO:0045087">
    <property type="term" value="P:innate immune response"/>
    <property type="evidence" value="ECO:0007669"/>
    <property type="project" value="UniProtKB-KW"/>
</dbReference>
<comment type="subunit">
    <text evidence="2">Monomer.</text>
</comment>
<reference evidence="9 10" key="1">
    <citation type="submission" date="2023-11" db="EMBL/GenBank/DDBJ databases">
        <authorList>
            <person name="Okamura Y."/>
        </authorList>
    </citation>
    <scope>NUCLEOTIDE SEQUENCE [LARGE SCALE GENOMIC DNA]</scope>
</reference>
<dbReference type="EMBL" id="CAVLEF010000002">
    <property type="protein sequence ID" value="CAK1541638.1"/>
    <property type="molecule type" value="Genomic_DNA"/>
</dbReference>
<comment type="similarity">
    <text evidence="1">Belongs to the N-acetylmuramoyl-L-alanine amidase 2 family.</text>
</comment>
<evidence type="ECO:0000256" key="6">
    <source>
        <dbReference type="SAM" id="SignalP"/>
    </source>
</evidence>
<feature type="domain" description="N-acetylmuramoyl-L-alanine amidase" evidence="7">
    <location>
        <begin position="40"/>
        <end position="173"/>
    </location>
</feature>
<protein>
    <recommendedName>
        <fullName evidence="5">Peptidoglycan recognition protein</fullName>
    </recommendedName>
</protein>
<dbReference type="GO" id="GO:0008270">
    <property type="term" value="F:zinc ion binding"/>
    <property type="evidence" value="ECO:0007669"/>
    <property type="project" value="InterPro"/>
</dbReference>
<dbReference type="AlphaFoldDB" id="A0AAV1IZT5"/>
<evidence type="ECO:0000259" key="8">
    <source>
        <dbReference type="SMART" id="SM00701"/>
    </source>
</evidence>
<evidence type="ECO:0000313" key="10">
    <source>
        <dbReference type="Proteomes" id="UP001497472"/>
    </source>
</evidence>
<proteinExistence type="inferred from homology"/>
<dbReference type="SMART" id="SM00701">
    <property type="entry name" value="PGRP"/>
    <property type="match status" value="2"/>
</dbReference>
<evidence type="ECO:0000256" key="1">
    <source>
        <dbReference type="ARBA" id="ARBA00007553"/>
    </source>
</evidence>
<dbReference type="Pfam" id="PF01510">
    <property type="entry name" value="Amidase_2"/>
    <property type="match status" value="2"/>
</dbReference>
<evidence type="ECO:0000256" key="4">
    <source>
        <dbReference type="ARBA" id="ARBA00022859"/>
    </source>
</evidence>
<evidence type="ECO:0000256" key="2">
    <source>
        <dbReference type="ARBA" id="ARBA00011245"/>
    </source>
</evidence>
<keyword evidence="10" id="KW-1185">Reference proteome</keyword>